<sequence>MGKLSYNDAQMEIKALRRRIHGASNYAKTTEPVCASDREEFYFLVSVPYNPKPRLHMDGSTH</sequence>
<proteinExistence type="predicted"/>
<dbReference type="EMBL" id="MT142613">
    <property type="protein sequence ID" value="QJA86085.1"/>
    <property type="molecule type" value="Genomic_DNA"/>
</dbReference>
<dbReference type="AlphaFoldDB" id="A0A6M3KXT2"/>
<evidence type="ECO:0000313" key="1">
    <source>
        <dbReference type="EMBL" id="QJA86085.1"/>
    </source>
</evidence>
<reference evidence="1" key="1">
    <citation type="submission" date="2020-03" db="EMBL/GenBank/DDBJ databases">
        <title>The deep terrestrial virosphere.</title>
        <authorList>
            <person name="Holmfeldt K."/>
            <person name="Nilsson E."/>
            <person name="Simone D."/>
            <person name="Lopez-Fernandez M."/>
            <person name="Wu X."/>
            <person name="de Brujin I."/>
            <person name="Lundin D."/>
            <person name="Andersson A."/>
            <person name="Bertilsson S."/>
            <person name="Dopson M."/>
        </authorList>
    </citation>
    <scope>NUCLEOTIDE SEQUENCE</scope>
    <source>
        <strain evidence="1">MM415B02140</strain>
    </source>
</reference>
<accession>A0A6M3KXT2</accession>
<name>A0A6M3KXT2_9ZZZZ</name>
<protein>
    <submittedName>
        <fullName evidence="1">Uncharacterized protein</fullName>
    </submittedName>
</protein>
<gene>
    <name evidence="1" type="ORF">MM415B02140_0012</name>
</gene>
<organism evidence="1">
    <name type="scientific">viral metagenome</name>
    <dbReference type="NCBI Taxonomy" id="1070528"/>
    <lineage>
        <taxon>unclassified sequences</taxon>
        <taxon>metagenomes</taxon>
        <taxon>organismal metagenomes</taxon>
    </lineage>
</organism>